<dbReference type="EMBL" id="NPBS01000082">
    <property type="protein sequence ID" value="PAF25017.1"/>
    <property type="molecule type" value="Genomic_DNA"/>
</dbReference>
<dbReference type="Pfam" id="PF07722">
    <property type="entry name" value="Peptidase_C26"/>
    <property type="match status" value="1"/>
</dbReference>
<keyword evidence="1" id="KW-0378">Hydrolase</keyword>
<reference evidence="1 2" key="1">
    <citation type="submission" date="2017-07" db="EMBL/GenBank/DDBJ databases">
        <title>Isolation and whole genome analysis of endospore-forming bacteria from heroin.</title>
        <authorList>
            <person name="Kalinowski J."/>
            <person name="Ahrens B."/>
            <person name="Al-Dilaimi A."/>
            <person name="Winkler A."/>
            <person name="Wibberg D."/>
            <person name="Schleenbecker U."/>
            <person name="Ruckert C."/>
            <person name="Wolfel R."/>
            <person name="Grass G."/>
        </authorList>
    </citation>
    <scope>NUCLEOTIDE SEQUENCE [LARGE SCALE GENOMIC DNA]</scope>
    <source>
        <strain evidence="1 2">7523-2</strain>
    </source>
</reference>
<accession>A0A268RXU3</accession>
<evidence type="ECO:0000313" key="1">
    <source>
        <dbReference type="EMBL" id="PAF25017.1"/>
    </source>
</evidence>
<dbReference type="InterPro" id="IPR044668">
    <property type="entry name" value="PuuD-like"/>
</dbReference>
<dbReference type="GO" id="GO:0006598">
    <property type="term" value="P:polyamine catabolic process"/>
    <property type="evidence" value="ECO:0007669"/>
    <property type="project" value="TreeGrafter"/>
</dbReference>
<proteinExistence type="predicted"/>
<dbReference type="PANTHER" id="PTHR43235">
    <property type="entry name" value="GLUTAMINE AMIDOTRANSFERASE PB2B2.05-RELATED"/>
    <property type="match status" value="1"/>
</dbReference>
<dbReference type="Proteomes" id="UP000216133">
    <property type="component" value="Unassembled WGS sequence"/>
</dbReference>
<dbReference type="PANTHER" id="PTHR43235:SF1">
    <property type="entry name" value="GLUTAMINE AMIDOTRANSFERASE PB2B2.05-RELATED"/>
    <property type="match status" value="1"/>
</dbReference>
<organism evidence="1 2">
    <name type="scientific">Shouchella clausii</name>
    <name type="common">Alkalihalobacillus clausii</name>
    <dbReference type="NCBI Taxonomy" id="79880"/>
    <lineage>
        <taxon>Bacteria</taxon>
        <taxon>Bacillati</taxon>
        <taxon>Bacillota</taxon>
        <taxon>Bacilli</taxon>
        <taxon>Bacillales</taxon>
        <taxon>Bacillaceae</taxon>
        <taxon>Shouchella</taxon>
    </lineage>
</organism>
<dbReference type="Gene3D" id="3.40.50.880">
    <property type="match status" value="1"/>
</dbReference>
<dbReference type="RefSeq" id="WP_095238765.1">
    <property type="nucleotide sequence ID" value="NZ_NPBS01000082.1"/>
</dbReference>
<dbReference type="CDD" id="cd01745">
    <property type="entry name" value="GATase1_2"/>
    <property type="match status" value="1"/>
</dbReference>
<sequence>MAKPVIGITSTIALHNQIPSVDLAEKVVKAVMNAGGVPIVLPVGNVELASDWITACDGLILSSGEDVDPYLYKAEPSPKLQKTFKQRDEVEMELVKQALQQKKPIFAICRGIGVLNVALGGSLMQDIETALPNACKHYQEAGRTDVTHRIQIVKDSLLHQVIGSEEIRVNSLHHQAIGRLAPPLKQVASAADGVIEAVEGKAGMPFVLGVQWHPEELAANDAAMARLFTVLIAKASEKSL</sequence>
<dbReference type="PROSITE" id="PS51273">
    <property type="entry name" value="GATASE_TYPE_1"/>
    <property type="match status" value="1"/>
</dbReference>
<name>A0A268RXU3_SHOCL</name>
<dbReference type="FunFam" id="3.40.50.880:FF:000030">
    <property type="entry name" value="Gamma-glutamyl-gamma-aminobutyrate hydrolase PuuD"/>
    <property type="match status" value="1"/>
</dbReference>
<evidence type="ECO:0000313" key="2">
    <source>
        <dbReference type="Proteomes" id="UP000216133"/>
    </source>
</evidence>
<comment type="caution">
    <text evidence="1">The sequence shown here is derived from an EMBL/GenBank/DDBJ whole genome shotgun (WGS) entry which is preliminary data.</text>
</comment>
<dbReference type="InterPro" id="IPR011697">
    <property type="entry name" value="Peptidase_C26"/>
</dbReference>
<dbReference type="InterPro" id="IPR029062">
    <property type="entry name" value="Class_I_gatase-like"/>
</dbReference>
<dbReference type="AlphaFoldDB" id="A0A268RXU3"/>
<gene>
    <name evidence="1" type="ORF">CHH61_15615</name>
</gene>
<protein>
    <submittedName>
        <fullName evidence="1">Gamma-glutamyl-gamma-aminobutyrate hydrolase</fullName>
    </submittedName>
</protein>
<dbReference type="GO" id="GO:0033969">
    <property type="term" value="F:gamma-glutamyl-gamma-aminobutyrate hydrolase activity"/>
    <property type="evidence" value="ECO:0007669"/>
    <property type="project" value="TreeGrafter"/>
</dbReference>
<dbReference type="GO" id="GO:0005829">
    <property type="term" value="C:cytosol"/>
    <property type="evidence" value="ECO:0007669"/>
    <property type="project" value="TreeGrafter"/>
</dbReference>
<dbReference type="SUPFAM" id="SSF52317">
    <property type="entry name" value="Class I glutamine amidotransferase-like"/>
    <property type="match status" value="1"/>
</dbReference>